<dbReference type="Proteomes" id="UP001058872">
    <property type="component" value="Chromosome"/>
</dbReference>
<dbReference type="SUPFAM" id="SSF81901">
    <property type="entry name" value="HCP-like"/>
    <property type="match status" value="1"/>
</dbReference>
<dbReference type="AlphaFoldDB" id="A0AAE9N9W9"/>
<evidence type="ECO:0000313" key="2">
    <source>
        <dbReference type="Proteomes" id="UP001058872"/>
    </source>
</evidence>
<dbReference type="InterPro" id="IPR006597">
    <property type="entry name" value="Sel1-like"/>
</dbReference>
<dbReference type="PANTHER" id="PTHR11102">
    <property type="entry name" value="SEL-1-LIKE PROTEIN"/>
    <property type="match status" value="1"/>
</dbReference>
<protein>
    <recommendedName>
        <fullName evidence="3">Sel1 repeat family protein</fullName>
    </recommendedName>
</protein>
<dbReference type="Pfam" id="PF08238">
    <property type="entry name" value="Sel1"/>
    <property type="match status" value="4"/>
</dbReference>
<dbReference type="InterPro" id="IPR011990">
    <property type="entry name" value="TPR-like_helical_dom_sf"/>
</dbReference>
<dbReference type="PANTHER" id="PTHR11102:SF160">
    <property type="entry name" value="ERAD-ASSOCIATED E3 UBIQUITIN-PROTEIN LIGASE COMPONENT HRD3"/>
    <property type="match status" value="1"/>
</dbReference>
<gene>
    <name evidence="1" type="ORF">DCM83_08005</name>
</gene>
<sequence length="277" mass="30701">MAPRPRHRRSPDHAAAVGRRPSSNFFRIWRDQDRKRSNSTGFDMKLVALAFSCLLLLAMPASANDTRTFDAMVALANRGDAEAQYHVGMMHNNGIGTQQDRSQAFEWFQKSAAGNDPLGAYKLGCYYDGQGAGIVASDADQALKYKLVSARAGYARAQHDVALMYDRQGNSEEALKWWRTAADQELPEALFSLSRAYSAGKGTPRDLSLSYAYFKLSKVAPARNVKEMASMLSKPELEKAEKLVAEWKPQPTALTLKAFSGFRAAEEHLKVAKNQAF</sequence>
<reference evidence="1" key="1">
    <citation type="submission" date="2018-04" db="EMBL/GenBank/DDBJ databases">
        <title>Genomes of Endosymbiotic and Endophytic Bradyrhizobium Publication status.</title>
        <authorList>
            <person name="Guha S."/>
            <person name="Jorrin B."/>
            <person name="Sarkar M."/>
            <person name="Poole P.S."/>
            <person name="DasGupta M."/>
        </authorList>
    </citation>
    <scope>NUCLEOTIDE SEQUENCE</scope>
    <source>
        <strain evidence="1">WBOS16</strain>
    </source>
</reference>
<evidence type="ECO:0008006" key="3">
    <source>
        <dbReference type="Google" id="ProtNLM"/>
    </source>
</evidence>
<dbReference type="SMART" id="SM00671">
    <property type="entry name" value="SEL1"/>
    <property type="match status" value="4"/>
</dbReference>
<name>A0AAE9N9W9_9BRAD</name>
<evidence type="ECO:0000313" key="1">
    <source>
        <dbReference type="EMBL" id="UUO65165.1"/>
    </source>
</evidence>
<accession>A0AAE9N9W9</accession>
<dbReference type="EMBL" id="CP028989">
    <property type="protein sequence ID" value="UUO65165.1"/>
    <property type="molecule type" value="Genomic_DNA"/>
</dbReference>
<organism evidence="1 2">
    <name type="scientific">Bradyrhizobium betae</name>
    <dbReference type="NCBI Taxonomy" id="244734"/>
    <lineage>
        <taxon>Bacteria</taxon>
        <taxon>Pseudomonadati</taxon>
        <taxon>Pseudomonadota</taxon>
        <taxon>Alphaproteobacteria</taxon>
        <taxon>Hyphomicrobiales</taxon>
        <taxon>Nitrobacteraceae</taxon>
        <taxon>Bradyrhizobium</taxon>
    </lineage>
</organism>
<proteinExistence type="predicted"/>
<dbReference type="Gene3D" id="1.25.40.10">
    <property type="entry name" value="Tetratricopeptide repeat domain"/>
    <property type="match status" value="2"/>
</dbReference>
<dbReference type="InterPro" id="IPR050767">
    <property type="entry name" value="Sel1_AlgK"/>
</dbReference>